<proteinExistence type="predicted"/>
<dbReference type="OrthoDB" id="391988at2759"/>
<dbReference type="GO" id="GO:0005525">
    <property type="term" value="F:GTP binding"/>
    <property type="evidence" value="ECO:0007669"/>
    <property type="project" value="InterPro"/>
</dbReference>
<feature type="compositionally biased region" description="Polar residues" evidence="1">
    <location>
        <begin position="125"/>
        <end position="145"/>
    </location>
</feature>
<evidence type="ECO:0000313" key="4">
    <source>
        <dbReference type="EMBL" id="KIM30956.1"/>
    </source>
</evidence>
<evidence type="ECO:0000256" key="2">
    <source>
        <dbReference type="SAM" id="Phobius"/>
    </source>
</evidence>
<name>A0A0C3BHK0_SERVB</name>
<evidence type="ECO:0000313" key="5">
    <source>
        <dbReference type="Proteomes" id="UP000054097"/>
    </source>
</evidence>
<dbReference type="CDD" id="cd00882">
    <property type="entry name" value="Ras_like_GTPase"/>
    <property type="match status" value="1"/>
</dbReference>
<dbReference type="SUPFAM" id="SSF52540">
    <property type="entry name" value="P-loop containing nucleoside triphosphate hydrolases"/>
    <property type="match status" value="1"/>
</dbReference>
<evidence type="ECO:0000256" key="1">
    <source>
        <dbReference type="SAM" id="MobiDB-lite"/>
    </source>
</evidence>
<protein>
    <recommendedName>
        <fullName evidence="3">G domain-containing protein</fullName>
    </recommendedName>
</protein>
<dbReference type="AlphaFoldDB" id="A0A0C3BHK0"/>
<keyword evidence="2" id="KW-1133">Transmembrane helix</keyword>
<evidence type="ECO:0000259" key="3">
    <source>
        <dbReference type="Pfam" id="PF01926"/>
    </source>
</evidence>
<keyword evidence="2" id="KW-0812">Transmembrane</keyword>
<dbReference type="InterPro" id="IPR006073">
    <property type="entry name" value="GTP-bd"/>
</dbReference>
<reference evidence="4 5" key="1">
    <citation type="submission" date="2014-04" db="EMBL/GenBank/DDBJ databases">
        <authorList>
            <consortium name="DOE Joint Genome Institute"/>
            <person name="Kuo A."/>
            <person name="Zuccaro A."/>
            <person name="Kohler A."/>
            <person name="Nagy L.G."/>
            <person name="Floudas D."/>
            <person name="Copeland A."/>
            <person name="Barry K.W."/>
            <person name="Cichocki N."/>
            <person name="Veneault-Fourrey C."/>
            <person name="LaButti K."/>
            <person name="Lindquist E.A."/>
            <person name="Lipzen A."/>
            <person name="Lundell T."/>
            <person name="Morin E."/>
            <person name="Murat C."/>
            <person name="Sun H."/>
            <person name="Tunlid A."/>
            <person name="Henrissat B."/>
            <person name="Grigoriev I.V."/>
            <person name="Hibbett D.S."/>
            <person name="Martin F."/>
            <person name="Nordberg H.P."/>
            <person name="Cantor M.N."/>
            <person name="Hua S.X."/>
        </authorList>
    </citation>
    <scope>NUCLEOTIDE SEQUENCE [LARGE SCALE GENOMIC DNA]</scope>
    <source>
        <strain evidence="4 5">MAFF 305830</strain>
    </source>
</reference>
<reference evidence="5" key="2">
    <citation type="submission" date="2015-01" db="EMBL/GenBank/DDBJ databases">
        <title>Evolutionary Origins and Diversification of the Mycorrhizal Mutualists.</title>
        <authorList>
            <consortium name="DOE Joint Genome Institute"/>
            <consortium name="Mycorrhizal Genomics Consortium"/>
            <person name="Kohler A."/>
            <person name="Kuo A."/>
            <person name="Nagy L.G."/>
            <person name="Floudas D."/>
            <person name="Copeland A."/>
            <person name="Barry K.W."/>
            <person name="Cichocki N."/>
            <person name="Veneault-Fourrey C."/>
            <person name="LaButti K."/>
            <person name="Lindquist E.A."/>
            <person name="Lipzen A."/>
            <person name="Lundell T."/>
            <person name="Morin E."/>
            <person name="Murat C."/>
            <person name="Riley R."/>
            <person name="Ohm R."/>
            <person name="Sun H."/>
            <person name="Tunlid A."/>
            <person name="Henrissat B."/>
            <person name="Grigoriev I.V."/>
            <person name="Hibbett D.S."/>
            <person name="Martin F."/>
        </authorList>
    </citation>
    <scope>NUCLEOTIDE SEQUENCE [LARGE SCALE GENOMIC DNA]</scope>
    <source>
        <strain evidence="5">MAFF 305830</strain>
    </source>
</reference>
<feature type="domain" description="G" evidence="3">
    <location>
        <begin position="164"/>
        <end position="292"/>
    </location>
</feature>
<sequence>MSTFTQESGISISAITINAREHSRPPKLVNIAINGVKRKVDWEHKSERTFEASFAQTLEVLPLDRLEFSLHRSYKLGLLKAQEGISIDVKKMFDARPFDPQTPEWKHSFDGTEIVFKLSQDASPTVPVASTSEGSPGIDSETNGDNAGLVPTTDDIVRLCPRFRILLVGKTGVGKSSLINHAFGVDSAKVSKFNPGQADIDTEIISKDNPRFVLHDSQGFEPGELTNYERVRDFIQSRNRKPDLKDKLHAIWLCCATPTAGGRILETGVEELLKLKKEGRLGEVPIIVVITKYDALVAREDRLLNDSICNELNEEEISQLVNKRAQANLKTKCIEPLEKVVGVQILYRAVSVKQRYKDTLADLIQLTFDNVRNHVAKEASVLTAIAQKVNPNVKVDGSIEVGRSKYWVGLASSANFPGRTLLECLDVIHTDIIAVWNFQDPSMNLRSNEFKALMSNMVTNISTGEIGKPNEAVGAGISVVAAIAGAVAALASPAAPIVIPIVAGVAVAVWLYSVYQNSHKTLGRIMAYIVDLTLVMQHIFVLVQGEDLPTTRRVIKLAYTAYNDSGLKSKAHTMITEHAKNINTIKPGARDMTIDKIVEIIGLFRIDSATLSNSQVHSDNFQVSGQEEPW</sequence>
<dbReference type="HOGENOM" id="CLU_023805_2_2_1"/>
<gene>
    <name evidence="4" type="ORF">M408DRAFT_327870</name>
</gene>
<dbReference type="Gene3D" id="3.40.50.300">
    <property type="entry name" value="P-loop containing nucleotide triphosphate hydrolases"/>
    <property type="match status" value="1"/>
</dbReference>
<keyword evidence="2" id="KW-0472">Membrane</keyword>
<dbReference type="Proteomes" id="UP000054097">
    <property type="component" value="Unassembled WGS sequence"/>
</dbReference>
<organism evidence="4 5">
    <name type="scientific">Serendipita vermifera MAFF 305830</name>
    <dbReference type="NCBI Taxonomy" id="933852"/>
    <lineage>
        <taxon>Eukaryota</taxon>
        <taxon>Fungi</taxon>
        <taxon>Dikarya</taxon>
        <taxon>Basidiomycota</taxon>
        <taxon>Agaricomycotina</taxon>
        <taxon>Agaricomycetes</taxon>
        <taxon>Sebacinales</taxon>
        <taxon>Serendipitaceae</taxon>
        <taxon>Serendipita</taxon>
    </lineage>
</organism>
<feature type="transmembrane region" description="Helical" evidence="2">
    <location>
        <begin position="497"/>
        <end position="513"/>
    </location>
</feature>
<dbReference type="InterPro" id="IPR027417">
    <property type="entry name" value="P-loop_NTPase"/>
</dbReference>
<feature type="region of interest" description="Disordered" evidence="1">
    <location>
        <begin position="125"/>
        <end position="147"/>
    </location>
</feature>
<dbReference type="EMBL" id="KN824283">
    <property type="protein sequence ID" value="KIM30956.1"/>
    <property type="molecule type" value="Genomic_DNA"/>
</dbReference>
<accession>A0A0C3BHK0</accession>
<keyword evidence="5" id="KW-1185">Reference proteome</keyword>
<dbReference type="Pfam" id="PF01926">
    <property type="entry name" value="MMR_HSR1"/>
    <property type="match status" value="1"/>
</dbReference>